<keyword evidence="12" id="KW-1071">Ligand-gated ion channel</keyword>
<organism evidence="18 19">
    <name type="scientific">Taenia crassiceps</name>
    <dbReference type="NCBI Taxonomy" id="6207"/>
    <lineage>
        <taxon>Eukaryota</taxon>
        <taxon>Metazoa</taxon>
        <taxon>Spiralia</taxon>
        <taxon>Lophotrochozoa</taxon>
        <taxon>Platyhelminthes</taxon>
        <taxon>Cestoda</taxon>
        <taxon>Eucestoda</taxon>
        <taxon>Cyclophyllidea</taxon>
        <taxon>Taeniidae</taxon>
        <taxon>Taenia</taxon>
    </lineage>
</organism>
<dbReference type="EMBL" id="JAKROA010000010">
    <property type="protein sequence ID" value="KAL5105024.1"/>
    <property type="molecule type" value="Genomic_DNA"/>
</dbReference>
<evidence type="ECO:0000256" key="8">
    <source>
        <dbReference type="ARBA" id="ARBA00023136"/>
    </source>
</evidence>
<protein>
    <submittedName>
        <fullName evidence="18">Glutamate receptor 2</fullName>
    </submittedName>
</protein>
<comment type="subcellular location">
    <subcellularLocation>
        <location evidence="1">Cell membrane</location>
        <topology evidence="1">Multi-pass membrane protein</topology>
    </subcellularLocation>
    <subcellularLocation>
        <location evidence="14">Postsynaptic cell membrane</location>
    </subcellularLocation>
</comment>
<evidence type="ECO:0000256" key="14">
    <source>
        <dbReference type="ARBA" id="ARBA00034100"/>
    </source>
</evidence>
<evidence type="ECO:0000259" key="17">
    <source>
        <dbReference type="SMART" id="SM00918"/>
    </source>
</evidence>
<evidence type="ECO:0000256" key="10">
    <source>
        <dbReference type="ARBA" id="ARBA00023180"/>
    </source>
</evidence>
<evidence type="ECO:0000256" key="4">
    <source>
        <dbReference type="ARBA" id="ARBA00022692"/>
    </source>
</evidence>
<gene>
    <name evidence="18" type="ORF">TcWFU_009343</name>
</gene>
<evidence type="ECO:0000313" key="18">
    <source>
        <dbReference type="EMBL" id="KAL5105024.1"/>
    </source>
</evidence>
<keyword evidence="6" id="KW-0770">Synapse</keyword>
<dbReference type="InterPro" id="IPR019594">
    <property type="entry name" value="Glu/Gly-bd"/>
</dbReference>
<reference evidence="18 19" key="1">
    <citation type="journal article" date="2022" name="Front. Cell. Infect. Microbiol.">
        <title>The Genomes of Two Strains of Taenia crassiceps the Animal Model for the Study of Human Cysticercosis.</title>
        <authorList>
            <person name="Bobes R.J."/>
            <person name="Estrada K."/>
            <person name="Rios-Valencia D.G."/>
            <person name="Calderon-Gallegos A."/>
            <person name="de la Torre P."/>
            <person name="Carrero J.C."/>
            <person name="Sanchez-Flores A."/>
            <person name="Laclette J.P."/>
        </authorList>
    </citation>
    <scope>NUCLEOTIDE SEQUENCE [LARGE SCALE GENOMIC DNA]</scope>
    <source>
        <strain evidence="18">WFUcys</strain>
    </source>
</reference>
<keyword evidence="5 15" id="KW-1133">Transmembrane helix</keyword>
<feature type="transmembrane region" description="Helical" evidence="15">
    <location>
        <begin position="929"/>
        <end position="952"/>
    </location>
</feature>
<evidence type="ECO:0000256" key="11">
    <source>
        <dbReference type="ARBA" id="ARBA00023257"/>
    </source>
</evidence>
<keyword evidence="3" id="KW-1003">Cell membrane</keyword>
<accession>A0ABR4Q670</accession>
<dbReference type="PRINTS" id="PR00177">
    <property type="entry name" value="NMDARECEPTOR"/>
</dbReference>
<evidence type="ECO:0000256" key="15">
    <source>
        <dbReference type="SAM" id="Phobius"/>
    </source>
</evidence>
<dbReference type="SUPFAM" id="SSF53850">
    <property type="entry name" value="Periplasmic binding protein-like II"/>
    <property type="match status" value="1"/>
</dbReference>
<dbReference type="Gene3D" id="3.40.190.10">
    <property type="entry name" value="Periplasmic binding protein-like II"/>
    <property type="match status" value="2"/>
</dbReference>
<dbReference type="Proteomes" id="UP001651158">
    <property type="component" value="Unassembled WGS sequence"/>
</dbReference>
<dbReference type="InterPro" id="IPR001508">
    <property type="entry name" value="Iono_Glu_rcpt_met"/>
</dbReference>
<dbReference type="SUPFAM" id="SSF53822">
    <property type="entry name" value="Periplasmic binding protein-like I"/>
    <property type="match status" value="1"/>
</dbReference>
<sequence length="961" mass="108065">MKPQSCKLLIHGRCFWPLDLPANQHLALRCACASSQVVIIVVSRFLSADLKMSLPTSSLILLVILAFLLPFTSSANNSRGVTVILDTPFGNNVTSSRAQLLGVIRRLALQQGETPAIQGIHENRGYTVLSAFCRALAVERAALIGSLPHRVTSLFQSLTSTFDFPYITWDEVPSVFTLPFDAEDSRCRLFSVRPDVTQPLMDFLITWNWKSFAYLYGSMDAFRRLQFVNQKVSDAGIYMGRSSGGASPRNYQEKASRRVLPSIMSGYIDVDNEEVMHATLKSVDAYLSTKTERNVIIDLGKPKTSQSLYGRKRLETLVTWFRRMGMMRSEYNYLLVDFDIYELALDEFLRSGVNFTGFHFLDYQDEVVLKFAEEWKSVHIPLHNIASIMDALEVGWSLKRATENGLWKSWDPNVKSKCFTLSGTLVSTSLVQHWQLGGRVKSWLTSTEIIGQTGLIRFDERTCQRTNYNLLLSSAFGDKKDRIIAKWSRHSGWVLPSLSTHLGFFHPSSFSGLKEKIFEPLDYNNLLDVYRLRNKTLRVVTVLSKPFIMFANPEVTGATSGRGNFVGYCKDLADHIFYHLNLNYEIHLVKDGKFGTIDPATGEWNGMVGEVLRDEADLIIAPLTMNTIRAKFIDFSEPFMNFGLALIIRKPGKTKPGMFSFLSPLTNAVWLRMAGATIAVSLGLRLIAAISPKERAPANPELGFNLGNCIWFSVASFVHQGIDIFPVSPGARVFASIWRYVCLVVMAYYTANLAAALSVERLISPIDSIKDFAEREDLPIQIGTLDSGATKDFFAHAEDSLYKTVFKRMERDPSVYVPTLAAGFERVRVKPYAFVAESKMIEYINHRQPCDTMMVGSTFGSKAYAVGLPANKPEMRILKEHVTDAILRLRENQELAKLYKEWWIEKGECMEGGEQQTSEPLALINLSGVFYILIGGMVLAMAVGVIVFVFQLRKAERLESD</sequence>
<keyword evidence="9 18" id="KW-0675">Receptor</keyword>
<evidence type="ECO:0000256" key="6">
    <source>
        <dbReference type="ARBA" id="ARBA00023018"/>
    </source>
</evidence>
<evidence type="ECO:0000256" key="9">
    <source>
        <dbReference type="ARBA" id="ARBA00023170"/>
    </source>
</evidence>
<keyword evidence="8 15" id="KW-0472">Membrane</keyword>
<evidence type="ECO:0000256" key="5">
    <source>
        <dbReference type="ARBA" id="ARBA00022989"/>
    </source>
</evidence>
<dbReference type="InterPro" id="IPR001828">
    <property type="entry name" value="ANF_lig-bd_rcpt"/>
</dbReference>
<name>A0ABR4Q670_9CEST</name>
<keyword evidence="11" id="KW-0628">Postsynaptic cell membrane</keyword>
<feature type="domain" description="Ionotropic glutamate receptor L-glutamate and glycine-binding" evidence="17">
    <location>
        <begin position="546"/>
        <end position="613"/>
    </location>
</feature>
<dbReference type="InterPro" id="IPR015683">
    <property type="entry name" value="Ionotropic_Glu_rcpt"/>
</dbReference>
<dbReference type="SMART" id="SM00918">
    <property type="entry name" value="Lig_chan-Glu_bd"/>
    <property type="match status" value="1"/>
</dbReference>
<evidence type="ECO:0000313" key="19">
    <source>
        <dbReference type="Proteomes" id="UP001651158"/>
    </source>
</evidence>
<evidence type="ECO:0000256" key="7">
    <source>
        <dbReference type="ARBA" id="ARBA00023065"/>
    </source>
</evidence>
<dbReference type="InterPro" id="IPR028082">
    <property type="entry name" value="Peripla_BP_I"/>
</dbReference>
<evidence type="ECO:0000256" key="1">
    <source>
        <dbReference type="ARBA" id="ARBA00004651"/>
    </source>
</evidence>
<evidence type="ECO:0000256" key="3">
    <source>
        <dbReference type="ARBA" id="ARBA00022475"/>
    </source>
</evidence>
<comment type="caution">
    <text evidence="18">The sequence shown here is derived from an EMBL/GenBank/DDBJ whole genome shotgun (WGS) entry which is preliminary data.</text>
</comment>
<keyword evidence="2" id="KW-0813">Transport</keyword>
<feature type="domain" description="Ionotropic glutamate receptor C-terminal" evidence="16">
    <location>
        <begin position="536"/>
        <end position="905"/>
    </location>
</feature>
<dbReference type="Gene3D" id="3.40.50.2300">
    <property type="match status" value="2"/>
</dbReference>
<keyword evidence="10" id="KW-0325">Glycoprotein</keyword>
<keyword evidence="4 15" id="KW-0812">Transmembrane</keyword>
<proteinExistence type="predicted"/>
<keyword evidence="19" id="KW-1185">Reference proteome</keyword>
<evidence type="ECO:0000256" key="13">
    <source>
        <dbReference type="ARBA" id="ARBA00023303"/>
    </source>
</evidence>
<keyword evidence="13" id="KW-0407">Ion channel</keyword>
<evidence type="ECO:0000256" key="12">
    <source>
        <dbReference type="ARBA" id="ARBA00023286"/>
    </source>
</evidence>
<dbReference type="SMART" id="SM00079">
    <property type="entry name" value="PBPe"/>
    <property type="match status" value="1"/>
</dbReference>
<evidence type="ECO:0000256" key="2">
    <source>
        <dbReference type="ARBA" id="ARBA00022448"/>
    </source>
</evidence>
<dbReference type="Pfam" id="PF10613">
    <property type="entry name" value="Lig_chan-Glu_bd"/>
    <property type="match status" value="1"/>
</dbReference>
<dbReference type="Pfam" id="PF00060">
    <property type="entry name" value="Lig_chan"/>
    <property type="match status" value="1"/>
</dbReference>
<dbReference type="SUPFAM" id="SSF81324">
    <property type="entry name" value="Voltage-gated potassium channels"/>
    <property type="match status" value="1"/>
</dbReference>
<keyword evidence="7" id="KW-0406">Ion transport</keyword>
<dbReference type="PANTHER" id="PTHR18966">
    <property type="entry name" value="IONOTROPIC GLUTAMATE RECEPTOR"/>
    <property type="match status" value="1"/>
</dbReference>
<dbReference type="InterPro" id="IPR001320">
    <property type="entry name" value="Iontro_rcpt_C"/>
</dbReference>
<dbReference type="Pfam" id="PF01094">
    <property type="entry name" value="ANF_receptor"/>
    <property type="match status" value="1"/>
</dbReference>
<evidence type="ECO:0000259" key="16">
    <source>
        <dbReference type="SMART" id="SM00079"/>
    </source>
</evidence>